<gene>
    <name evidence="2" type="ordered locus">Krad_2763</name>
</gene>
<name>A6WBP5_KINRD</name>
<evidence type="ECO:0000256" key="1">
    <source>
        <dbReference type="SAM" id="MobiDB-lite"/>
    </source>
</evidence>
<feature type="region of interest" description="Disordered" evidence="1">
    <location>
        <begin position="1"/>
        <end position="67"/>
    </location>
</feature>
<dbReference type="STRING" id="266940.Krad_2763"/>
<sequence length="161" mass="15960">MTVPHQDIGDTSSGLGGDTSLLPGCRTSSTAGAVSGSPAPPRLHGQRRHGHDDDQKITGSPENRMGSCSAVVVDSPVITASGEVGVDGPPGTSRVHDHPVHGARGSCAALCSTHRGDVGAVSSRVLDAGGVPEVFRGAALGPASPCLEGGGAGCQRRVAAR</sequence>
<dbReference type="Proteomes" id="UP000001116">
    <property type="component" value="Chromosome"/>
</dbReference>
<proteinExistence type="predicted"/>
<evidence type="ECO:0000313" key="3">
    <source>
        <dbReference type="Proteomes" id="UP000001116"/>
    </source>
</evidence>
<reference evidence="3" key="1">
    <citation type="journal article" date="2008" name="PLoS ONE">
        <title>Survival in nuclear waste, extreme resistance, and potential applications gleaned from the genome sequence of Kineococcus radiotolerans SRS30216.</title>
        <authorList>
            <person name="Bagwell C.E."/>
            <person name="Bhat S."/>
            <person name="Hawkins G.M."/>
            <person name="Smith B.W."/>
            <person name="Biswas T."/>
            <person name="Hoover T.R."/>
            <person name="Saunders E."/>
            <person name="Han C.S."/>
            <person name="Tsodikov O.V."/>
            <person name="Shimkets L.J."/>
        </authorList>
    </citation>
    <scope>NUCLEOTIDE SEQUENCE [LARGE SCALE GENOMIC DNA]</scope>
    <source>
        <strain evidence="3">ATCC BAA-149 / DSM 14245 / SRS30216</strain>
    </source>
</reference>
<keyword evidence="3" id="KW-1185">Reference proteome</keyword>
<accession>A6WBP5</accession>
<protein>
    <submittedName>
        <fullName evidence="2">Uncharacterized protein</fullName>
    </submittedName>
</protein>
<dbReference type="AlphaFoldDB" id="A6WBP5"/>
<dbReference type="EMBL" id="CP000750">
    <property type="protein sequence ID" value="ABS04234.1"/>
    <property type="molecule type" value="Genomic_DNA"/>
</dbReference>
<evidence type="ECO:0000313" key="2">
    <source>
        <dbReference type="EMBL" id="ABS04234.1"/>
    </source>
</evidence>
<dbReference type="HOGENOM" id="CLU_1641504_0_0_11"/>
<feature type="compositionally biased region" description="Low complexity" evidence="1">
    <location>
        <begin position="9"/>
        <end position="22"/>
    </location>
</feature>
<organism evidence="2 3">
    <name type="scientific">Kineococcus radiotolerans (strain ATCC BAA-149 / DSM 14245 / SRS30216)</name>
    <dbReference type="NCBI Taxonomy" id="266940"/>
    <lineage>
        <taxon>Bacteria</taxon>
        <taxon>Bacillati</taxon>
        <taxon>Actinomycetota</taxon>
        <taxon>Actinomycetes</taxon>
        <taxon>Kineosporiales</taxon>
        <taxon>Kineosporiaceae</taxon>
        <taxon>Kineococcus</taxon>
    </lineage>
</organism>
<dbReference type="KEGG" id="kra:Krad_2763"/>